<protein>
    <submittedName>
        <fullName evidence="2">Uncharacterized protein</fullName>
    </submittedName>
</protein>
<keyword evidence="1" id="KW-0472">Membrane</keyword>
<keyword evidence="1" id="KW-1133">Transmembrane helix</keyword>
<feature type="transmembrane region" description="Helical" evidence="1">
    <location>
        <begin position="25"/>
        <end position="45"/>
    </location>
</feature>
<evidence type="ECO:0000313" key="2">
    <source>
        <dbReference type="EMBL" id="KAG0296351.1"/>
    </source>
</evidence>
<feature type="transmembrane region" description="Helical" evidence="1">
    <location>
        <begin position="57"/>
        <end position="78"/>
    </location>
</feature>
<keyword evidence="3" id="KW-1185">Reference proteome</keyword>
<proteinExistence type="predicted"/>
<comment type="caution">
    <text evidence="2">The sequence shown here is derived from an EMBL/GenBank/DDBJ whole genome shotgun (WGS) entry which is preliminary data.</text>
</comment>
<gene>
    <name evidence="2" type="ORF">BGZ96_009588</name>
</gene>
<reference evidence="2 3" key="1">
    <citation type="journal article" date="2020" name="Fungal Divers.">
        <title>Resolving the Mortierellaceae phylogeny through synthesis of multi-gene phylogenetics and phylogenomics.</title>
        <authorList>
            <person name="Vandepol N."/>
            <person name="Liber J."/>
            <person name="Desiro A."/>
            <person name="Na H."/>
            <person name="Kennedy M."/>
            <person name="Barry K."/>
            <person name="Grigoriev I.V."/>
            <person name="Miller A.N."/>
            <person name="O'Donnell K."/>
            <person name="Stajich J.E."/>
            <person name="Bonito G."/>
        </authorList>
    </citation>
    <scope>NUCLEOTIDE SEQUENCE [LARGE SCALE GENOMIC DNA]</scope>
    <source>
        <strain evidence="2 3">AD045</strain>
    </source>
</reference>
<sequence length="107" mass="12334">MRESHNQLENTFQQIPNAPRHPLNFLRIALLMITCYSLGVFFAPYYADCFGIYEIGIFSPVLALVFLFFTTFFMFLVATTTFMGFNRLANGLLCEMYLDESGSEIFL</sequence>
<dbReference type="EMBL" id="JAAAIM010000059">
    <property type="protein sequence ID" value="KAG0296351.1"/>
    <property type="molecule type" value="Genomic_DNA"/>
</dbReference>
<accession>A0ABQ7KDB5</accession>
<name>A0ABQ7KDB5_9FUNG</name>
<evidence type="ECO:0000313" key="3">
    <source>
        <dbReference type="Proteomes" id="UP001194696"/>
    </source>
</evidence>
<evidence type="ECO:0000256" key="1">
    <source>
        <dbReference type="SAM" id="Phobius"/>
    </source>
</evidence>
<organism evidence="2 3">
    <name type="scientific">Linnemannia gamsii</name>
    <dbReference type="NCBI Taxonomy" id="64522"/>
    <lineage>
        <taxon>Eukaryota</taxon>
        <taxon>Fungi</taxon>
        <taxon>Fungi incertae sedis</taxon>
        <taxon>Mucoromycota</taxon>
        <taxon>Mortierellomycotina</taxon>
        <taxon>Mortierellomycetes</taxon>
        <taxon>Mortierellales</taxon>
        <taxon>Mortierellaceae</taxon>
        <taxon>Linnemannia</taxon>
    </lineage>
</organism>
<dbReference type="Proteomes" id="UP001194696">
    <property type="component" value="Unassembled WGS sequence"/>
</dbReference>
<keyword evidence="1" id="KW-0812">Transmembrane</keyword>